<keyword evidence="10" id="KW-1185">Reference proteome</keyword>
<evidence type="ECO:0000313" key="10">
    <source>
        <dbReference type="Proteomes" id="UP000655410"/>
    </source>
</evidence>
<evidence type="ECO:0000256" key="2">
    <source>
        <dbReference type="ARBA" id="ARBA00006645"/>
    </source>
</evidence>
<dbReference type="InterPro" id="IPR014711">
    <property type="entry name" value="TopoI_cat_a-hlx-sub_euk"/>
</dbReference>
<keyword evidence="6" id="KW-0413">Isomerase</keyword>
<feature type="domain" description="DNA topoisomerase IB N-terminal" evidence="8">
    <location>
        <begin position="22"/>
        <end position="69"/>
    </location>
</feature>
<keyword evidence="5" id="KW-0238">DNA-binding</keyword>
<name>A0ABQ2N591_9ACTN</name>
<evidence type="ECO:0000256" key="5">
    <source>
        <dbReference type="ARBA" id="ARBA00023125"/>
    </source>
</evidence>
<evidence type="ECO:0000256" key="1">
    <source>
        <dbReference type="ARBA" id="ARBA00000213"/>
    </source>
</evidence>
<evidence type="ECO:0000259" key="7">
    <source>
        <dbReference type="Pfam" id="PF01028"/>
    </source>
</evidence>
<protein>
    <recommendedName>
        <fullName evidence="3">DNA topoisomerase</fullName>
        <ecNumber evidence="3">5.6.2.1</ecNumber>
    </recommendedName>
</protein>
<organism evidence="9 10">
    <name type="scientific">Nocardioides phosphati</name>
    <dbReference type="NCBI Taxonomy" id="1867775"/>
    <lineage>
        <taxon>Bacteria</taxon>
        <taxon>Bacillati</taxon>
        <taxon>Actinomycetota</taxon>
        <taxon>Actinomycetes</taxon>
        <taxon>Propionibacteriales</taxon>
        <taxon>Nocardioidaceae</taxon>
        <taxon>Nocardioides</taxon>
    </lineage>
</organism>
<dbReference type="Gene3D" id="3.30.66.10">
    <property type="entry name" value="DNA topoisomerase I domain"/>
    <property type="match status" value="1"/>
</dbReference>
<dbReference type="EC" id="5.6.2.1" evidence="3"/>
<dbReference type="Gene3D" id="3.90.15.10">
    <property type="entry name" value="Topoisomerase I, Chain A, domain 3"/>
    <property type="match status" value="1"/>
</dbReference>
<gene>
    <name evidence="9" type="ORF">GCM10011584_00090</name>
</gene>
<dbReference type="RefSeq" id="WP_188781701.1">
    <property type="nucleotide sequence ID" value="NZ_BMNI01000001.1"/>
</dbReference>
<evidence type="ECO:0000313" key="9">
    <source>
        <dbReference type="EMBL" id="GGO83872.1"/>
    </source>
</evidence>
<accession>A0ABQ2N591</accession>
<evidence type="ECO:0000256" key="4">
    <source>
        <dbReference type="ARBA" id="ARBA00023029"/>
    </source>
</evidence>
<dbReference type="InterPro" id="IPR011010">
    <property type="entry name" value="DNA_brk_join_enz"/>
</dbReference>
<dbReference type="Proteomes" id="UP000655410">
    <property type="component" value="Unassembled WGS sequence"/>
</dbReference>
<dbReference type="Pfam" id="PF01028">
    <property type="entry name" value="Topoisom_I"/>
    <property type="match status" value="1"/>
</dbReference>
<dbReference type="InterPro" id="IPR049331">
    <property type="entry name" value="Top1B_N_bact"/>
</dbReference>
<dbReference type="InterPro" id="IPR013500">
    <property type="entry name" value="TopoI_cat_euk"/>
</dbReference>
<dbReference type="PROSITE" id="PS52038">
    <property type="entry name" value="TOPO_IB_2"/>
    <property type="match status" value="1"/>
</dbReference>
<dbReference type="Pfam" id="PF21338">
    <property type="entry name" value="Top1B_N_bact"/>
    <property type="match status" value="1"/>
</dbReference>
<comment type="similarity">
    <text evidence="2">Belongs to the type IB topoisomerase family.</text>
</comment>
<comment type="catalytic activity">
    <reaction evidence="1">
        <text>ATP-independent breakage of single-stranded DNA, followed by passage and rejoining.</text>
        <dbReference type="EC" id="5.6.2.1"/>
    </reaction>
</comment>
<dbReference type="SUPFAM" id="SSF56349">
    <property type="entry name" value="DNA breaking-rejoining enzymes"/>
    <property type="match status" value="1"/>
</dbReference>
<feature type="domain" description="DNA topoisomerase I catalytic core eukaryotic-type" evidence="7">
    <location>
        <begin position="82"/>
        <end position="286"/>
    </location>
</feature>
<comment type="caution">
    <text evidence="9">The sequence shown here is derived from an EMBL/GenBank/DDBJ whole genome shotgun (WGS) entry which is preliminary data.</text>
</comment>
<sequence>MPRLRRSSPSEAGWTRRRAGRGFVYLDADGQRLSDEEVARCKALVIPPAWTDVWICVHAHGHLQAVGTDDAGRRQYLYHPDWRVRRDAEKFDRVRGLGQRLIRVRPRVAEHLALDGLPLERACACAFRLIDLGYFRIGNDVYADEHGSFGLTTLEVDHVRRRNGGLLFEFTGKSGVEHAISIEDEAVVEAVVAMRRRRGARQLLAWRDGSRWRTLDPATVNAYVREVTGLDVTAKDLRTWHATVLAAVALAEAGPAETASARRRTAAAAMREVADYLGNTPAVARSSYVDPRVVDAWEEGRTIAATTRRSYADPDARQAAVERAVVRLLT</sequence>
<keyword evidence="4" id="KW-0799">Topoisomerase</keyword>
<evidence type="ECO:0000256" key="6">
    <source>
        <dbReference type="ARBA" id="ARBA00023235"/>
    </source>
</evidence>
<dbReference type="Gene3D" id="1.10.132.120">
    <property type="match status" value="1"/>
</dbReference>
<dbReference type="InterPro" id="IPR001631">
    <property type="entry name" value="TopoI"/>
</dbReference>
<dbReference type="EMBL" id="BMNI01000001">
    <property type="protein sequence ID" value="GGO83872.1"/>
    <property type="molecule type" value="Genomic_DNA"/>
</dbReference>
<dbReference type="SUPFAM" id="SSF55869">
    <property type="entry name" value="DNA topoisomerase I domain"/>
    <property type="match status" value="1"/>
</dbReference>
<evidence type="ECO:0000259" key="8">
    <source>
        <dbReference type="Pfam" id="PF21338"/>
    </source>
</evidence>
<reference evidence="10" key="1">
    <citation type="journal article" date="2019" name="Int. J. Syst. Evol. Microbiol.">
        <title>The Global Catalogue of Microorganisms (GCM) 10K type strain sequencing project: providing services to taxonomists for standard genome sequencing and annotation.</title>
        <authorList>
            <consortium name="The Broad Institute Genomics Platform"/>
            <consortium name="The Broad Institute Genome Sequencing Center for Infectious Disease"/>
            <person name="Wu L."/>
            <person name="Ma J."/>
        </authorList>
    </citation>
    <scope>NUCLEOTIDE SEQUENCE [LARGE SCALE GENOMIC DNA]</scope>
    <source>
        <strain evidence="10">CGMCC 4.7371</strain>
    </source>
</reference>
<dbReference type="InterPro" id="IPR035447">
    <property type="entry name" value="DNA_topo_I_N_sf"/>
</dbReference>
<proteinExistence type="inferred from homology"/>
<dbReference type="PRINTS" id="PR00416">
    <property type="entry name" value="EUTPISMRASEI"/>
</dbReference>
<evidence type="ECO:0000256" key="3">
    <source>
        <dbReference type="ARBA" id="ARBA00012891"/>
    </source>
</evidence>